<dbReference type="EMBL" id="JBHSRF010000079">
    <property type="protein sequence ID" value="MFC6086168.1"/>
    <property type="molecule type" value="Genomic_DNA"/>
</dbReference>
<comment type="caution">
    <text evidence="4">The sequence shown here is derived from an EMBL/GenBank/DDBJ whole genome shotgun (WGS) entry which is preliminary data.</text>
</comment>
<reference evidence="5" key="1">
    <citation type="journal article" date="2019" name="Int. J. Syst. Evol. Microbiol.">
        <title>The Global Catalogue of Microorganisms (GCM) 10K type strain sequencing project: providing services to taxonomists for standard genome sequencing and annotation.</title>
        <authorList>
            <consortium name="The Broad Institute Genomics Platform"/>
            <consortium name="The Broad Institute Genome Sequencing Center for Infectious Disease"/>
            <person name="Wu L."/>
            <person name="Ma J."/>
        </authorList>
    </citation>
    <scope>NUCLEOTIDE SEQUENCE [LARGE SCALE GENOMIC DNA]</scope>
    <source>
        <strain evidence="5">JCM 30346</strain>
    </source>
</reference>
<dbReference type="PANTHER" id="PTHR38096:SF1">
    <property type="entry name" value="ENTEROBACTIN SYNTHASE COMPONENT D"/>
    <property type="match status" value="1"/>
</dbReference>
<dbReference type="InterPro" id="IPR041354">
    <property type="entry name" value="4PPT_N"/>
</dbReference>
<dbReference type="GO" id="GO:0016740">
    <property type="term" value="F:transferase activity"/>
    <property type="evidence" value="ECO:0007669"/>
    <property type="project" value="UniProtKB-KW"/>
</dbReference>
<protein>
    <submittedName>
        <fullName evidence="4">4'-phosphopantetheinyl transferase</fullName>
    </submittedName>
</protein>
<dbReference type="PRINTS" id="PR01399">
    <property type="entry name" value="ENTSNTHTASED"/>
</dbReference>
<dbReference type="RefSeq" id="WP_380761083.1">
    <property type="nucleotide sequence ID" value="NZ_JBHSRF010000079.1"/>
</dbReference>
<dbReference type="InterPro" id="IPR037143">
    <property type="entry name" value="4-PPantetheinyl_Trfase_dom_sf"/>
</dbReference>
<name>A0ABW1NT59_9ACTN</name>
<dbReference type="Proteomes" id="UP001596137">
    <property type="component" value="Unassembled WGS sequence"/>
</dbReference>
<evidence type="ECO:0000259" key="2">
    <source>
        <dbReference type="Pfam" id="PF01648"/>
    </source>
</evidence>
<dbReference type="Pfam" id="PF01648">
    <property type="entry name" value="ACPS"/>
    <property type="match status" value="1"/>
</dbReference>
<keyword evidence="5" id="KW-1185">Reference proteome</keyword>
<evidence type="ECO:0000256" key="1">
    <source>
        <dbReference type="ARBA" id="ARBA00022679"/>
    </source>
</evidence>
<sequence length="221" mass="23793">MIEAILPPDVVAVDLFDDPPADLFPEEEAVISRAVDKRRREFATARLCARRAMAALGVPPAPVLPGPRGEPGWPDGVVGSMTHCDGYRAAVLGRSAQVTSIGIDAEPDGPLPPGVLGEVALPEELAHLRALAAQDDGPSFERLLFCVKESVYKAWFPLTGRWLGFEEAVVEIDPARETFEARLLVPGPVVDGTKITSFTGRWLARQGLLITAIVVPARRQS</sequence>
<dbReference type="InterPro" id="IPR008278">
    <property type="entry name" value="4-PPantetheinyl_Trfase_dom"/>
</dbReference>
<dbReference type="PANTHER" id="PTHR38096">
    <property type="entry name" value="ENTEROBACTIN SYNTHASE COMPONENT D"/>
    <property type="match status" value="1"/>
</dbReference>
<keyword evidence="1 4" id="KW-0808">Transferase</keyword>
<feature type="domain" description="4'-phosphopantetheinyl transferase" evidence="2">
    <location>
        <begin position="100"/>
        <end position="176"/>
    </location>
</feature>
<dbReference type="Gene3D" id="3.90.470.20">
    <property type="entry name" value="4'-phosphopantetheinyl transferase domain"/>
    <property type="match status" value="1"/>
</dbReference>
<gene>
    <name evidence="4" type="ORF">ACFP1K_33720</name>
</gene>
<dbReference type="Pfam" id="PF17837">
    <property type="entry name" value="4PPT_N"/>
    <property type="match status" value="1"/>
</dbReference>
<proteinExistence type="predicted"/>
<evidence type="ECO:0000259" key="3">
    <source>
        <dbReference type="Pfam" id="PF17837"/>
    </source>
</evidence>
<feature type="domain" description="4'-phosphopantetheinyl transferase N-terminal" evidence="3">
    <location>
        <begin position="26"/>
        <end position="92"/>
    </location>
</feature>
<evidence type="ECO:0000313" key="4">
    <source>
        <dbReference type="EMBL" id="MFC6086168.1"/>
    </source>
</evidence>
<organism evidence="4 5">
    <name type="scientific">Sphaerisporangium aureirubrum</name>
    <dbReference type="NCBI Taxonomy" id="1544736"/>
    <lineage>
        <taxon>Bacteria</taxon>
        <taxon>Bacillati</taxon>
        <taxon>Actinomycetota</taxon>
        <taxon>Actinomycetes</taxon>
        <taxon>Streptosporangiales</taxon>
        <taxon>Streptosporangiaceae</taxon>
        <taxon>Sphaerisporangium</taxon>
    </lineage>
</organism>
<accession>A0ABW1NT59</accession>
<evidence type="ECO:0000313" key="5">
    <source>
        <dbReference type="Proteomes" id="UP001596137"/>
    </source>
</evidence>
<dbReference type="InterPro" id="IPR003542">
    <property type="entry name" value="Enbac_synth_compD-like"/>
</dbReference>
<dbReference type="SUPFAM" id="SSF56214">
    <property type="entry name" value="4'-phosphopantetheinyl transferase"/>
    <property type="match status" value="1"/>
</dbReference>